<evidence type="ECO:0000256" key="1">
    <source>
        <dbReference type="ARBA" id="ARBA00023015"/>
    </source>
</evidence>
<keyword evidence="1" id="KW-0805">Transcription regulation</keyword>
<dbReference type="PROSITE" id="PS51077">
    <property type="entry name" value="HTH_ICLR"/>
    <property type="match status" value="1"/>
</dbReference>
<dbReference type="InterPro" id="IPR005471">
    <property type="entry name" value="Tscrpt_reg_IclR_N"/>
</dbReference>
<dbReference type="EMBL" id="BSVB01000001">
    <property type="protein sequence ID" value="GMA95397.1"/>
    <property type="molecule type" value="Genomic_DNA"/>
</dbReference>
<feature type="domain" description="IclR-ED" evidence="5">
    <location>
        <begin position="77"/>
        <end position="259"/>
    </location>
</feature>
<dbReference type="InterPro" id="IPR050707">
    <property type="entry name" value="HTH_MetabolicPath_Reg"/>
</dbReference>
<dbReference type="SUPFAM" id="SSF46785">
    <property type="entry name" value="Winged helix' DNA-binding domain"/>
    <property type="match status" value="1"/>
</dbReference>
<dbReference type="InterPro" id="IPR014757">
    <property type="entry name" value="Tscrpt_reg_IclR_C"/>
</dbReference>
<dbReference type="Pfam" id="PF01614">
    <property type="entry name" value="IclR_C"/>
    <property type="match status" value="1"/>
</dbReference>
<evidence type="ECO:0000256" key="2">
    <source>
        <dbReference type="ARBA" id="ARBA00023125"/>
    </source>
</evidence>
<accession>A0ABQ6K444</accession>
<dbReference type="InterPro" id="IPR036388">
    <property type="entry name" value="WH-like_DNA-bd_sf"/>
</dbReference>
<protein>
    <submittedName>
        <fullName evidence="6">IclR family transcriptional regulator</fullName>
    </submittedName>
</protein>
<keyword evidence="3" id="KW-0804">Transcription</keyword>
<dbReference type="Gene3D" id="3.30.450.40">
    <property type="match status" value="1"/>
</dbReference>
<dbReference type="Pfam" id="PF09339">
    <property type="entry name" value="HTH_IclR"/>
    <property type="match status" value="1"/>
</dbReference>
<organism evidence="6 7">
    <name type="scientific">Pseudolysinimonas kribbensis</name>
    <dbReference type="NCBI Taxonomy" id="433641"/>
    <lineage>
        <taxon>Bacteria</taxon>
        <taxon>Bacillati</taxon>
        <taxon>Actinomycetota</taxon>
        <taxon>Actinomycetes</taxon>
        <taxon>Micrococcales</taxon>
        <taxon>Microbacteriaceae</taxon>
        <taxon>Pseudolysinimonas</taxon>
    </lineage>
</organism>
<evidence type="ECO:0000259" key="5">
    <source>
        <dbReference type="PROSITE" id="PS51078"/>
    </source>
</evidence>
<evidence type="ECO:0000313" key="6">
    <source>
        <dbReference type="EMBL" id="GMA95397.1"/>
    </source>
</evidence>
<dbReference type="InterPro" id="IPR029016">
    <property type="entry name" value="GAF-like_dom_sf"/>
</dbReference>
<keyword evidence="7" id="KW-1185">Reference proteome</keyword>
<keyword evidence="2" id="KW-0238">DNA-binding</keyword>
<dbReference type="Proteomes" id="UP001157034">
    <property type="component" value="Unassembled WGS sequence"/>
</dbReference>
<evidence type="ECO:0000259" key="4">
    <source>
        <dbReference type="PROSITE" id="PS51077"/>
    </source>
</evidence>
<dbReference type="PROSITE" id="PS51078">
    <property type="entry name" value="ICLR_ED"/>
    <property type="match status" value="1"/>
</dbReference>
<comment type="caution">
    <text evidence="6">The sequence shown here is derived from an EMBL/GenBank/DDBJ whole genome shotgun (WGS) entry which is preliminary data.</text>
</comment>
<dbReference type="Gene3D" id="1.10.10.10">
    <property type="entry name" value="Winged helix-like DNA-binding domain superfamily/Winged helix DNA-binding domain"/>
    <property type="match status" value="1"/>
</dbReference>
<evidence type="ECO:0000256" key="3">
    <source>
        <dbReference type="ARBA" id="ARBA00023163"/>
    </source>
</evidence>
<dbReference type="SUPFAM" id="SSF55781">
    <property type="entry name" value="GAF domain-like"/>
    <property type="match status" value="1"/>
</dbReference>
<sequence length="259" mass="28424">MTDDTQKPDQRGSIKSAERVMDLLELISRQRDGLGFTALIDALDYPKSSLHGLLRALTDRGFLSYDPEGKVYRIGVGVWEAGQSYTQAAHTARVALPHLRNARDVLGETVQMAILDGLDNVYIAKEESPQAFRLVSDVGNRLPAHTTGLGKVLLAALPSDELDRRLEGVRLSRYTQHTVTGHDELKARLERIRVLGYAEDSGEYTLGLYCLAVPVKRRGSVVAAISCSTPVARLNRSVTPDPRMLNIMTSTAAAISRDL</sequence>
<name>A0ABQ6K444_9MICO</name>
<gene>
    <name evidence="6" type="ORF">GCM10025881_22210</name>
</gene>
<dbReference type="SMART" id="SM00346">
    <property type="entry name" value="HTH_ICLR"/>
    <property type="match status" value="1"/>
</dbReference>
<feature type="domain" description="HTH iclR-type" evidence="4">
    <location>
        <begin position="14"/>
        <end position="76"/>
    </location>
</feature>
<evidence type="ECO:0000313" key="7">
    <source>
        <dbReference type="Proteomes" id="UP001157034"/>
    </source>
</evidence>
<dbReference type="PANTHER" id="PTHR30136">
    <property type="entry name" value="HELIX-TURN-HELIX TRANSCRIPTIONAL REGULATOR, ICLR FAMILY"/>
    <property type="match status" value="1"/>
</dbReference>
<dbReference type="InterPro" id="IPR036390">
    <property type="entry name" value="WH_DNA-bd_sf"/>
</dbReference>
<dbReference type="PANTHER" id="PTHR30136:SF24">
    <property type="entry name" value="HTH-TYPE TRANSCRIPTIONAL REPRESSOR ALLR"/>
    <property type="match status" value="1"/>
</dbReference>
<reference evidence="7" key="1">
    <citation type="journal article" date="2019" name="Int. J. Syst. Evol. Microbiol.">
        <title>The Global Catalogue of Microorganisms (GCM) 10K type strain sequencing project: providing services to taxonomists for standard genome sequencing and annotation.</title>
        <authorList>
            <consortium name="The Broad Institute Genomics Platform"/>
            <consortium name="The Broad Institute Genome Sequencing Center for Infectious Disease"/>
            <person name="Wu L."/>
            <person name="Ma J."/>
        </authorList>
    </citation>
    <scope>NUCLEOTIDE SEQUENCE [LARGE SCALE GENOMIC DNA]</scope>
    <source>
        <strain evidence="7">NBRC 108894</strain>
    </source>
</reference>
<dbReference type="RefSeq" id="WP_284254172.1">
    <property type="nucleotide sequence ID" value="NZ_BAAAQO010000002.1"/>
</dbReference>
<proteinExistence type="predicted"/>